<dbReference type="GO" id="GO:0005886">
    <property type="term" value="C:plasma membrane"/>
    <property type="evidence" value="ECO:0007669"/>
    <property type="project" value="UniProtKB-SubCell"/>
</dbReference>
<gene>
    <name evidence="8" type="ORF">SAMN02745857_03095</name>
</gene>
<dbReference type="OrthoDB" id="8778751at2"/>
<evidence type="ECO:0000256" key="7">
    <source>
        <dbReference type="SAM" id="Phobius"/>
    </source>
</evidence>
<accession>A0A1W1XW26</accession>
<dbReference type="PANTHER" id="PTHR33884:SF3">
    <property type="entry name" value="UPF0410 PROTEIN YMGE"/>
    <property type="match status" value="1"/>
</dbReference>
<evidence type="ECO:0000256" key="1">
    <source>
        <dbReference type="ARBA" id="ARBA00004651"/>
    </source>
</evidence>
<keyword evidence="3" id="KW-1003">Cell membrane</keyword>
<comment type="subcellular location">
    <subcellularLocation>
        <location evidence="1">Cell membrane</location>
        <topology evidence="1">Multi-pass membrane protein</topology>
    </subcellularLocation>
</comment>
<name>A0A1W1XW26_9NEIS</name>
<evidence type="ECO:0000313" key="9">
    <source>
        <dbReference type="Proteomes" id="UP000192761"/>
    </source>
</evidence>
<evidence type="ECO:0000256" key="6">
    <source>
        <dbReference type="ARBA" id="ARBA00023136"/>
    </source>
</evidence>
<reference evidence="8 9" key="1">
    <citation type="submission" date="2017-04" db="EMBL/GenBank/DDBJ databases">
        <authorList>
            <person name="Afonso C.L."/>
            <person name="Miller P.J."/>
            <person name="Scott M.A."/>
            <person name="Spackman E."/>
            <person name="Goraichik I."/>
            <person name="Dimitrov K.M."/>
            <person name="Suarez D.L."/>
            <person name="Swayne D.E."/>
        </authorList>
    </citation>
    <scope>NUCLEOTIDE SEQUENCE [LARGE SCALE GENOMIC DNA]</scope>
    <source>
        <strain evidence="8 9">DSM 23236</strain>
    </source>
</reference>
<dbReference type="Pfam" id="PF04226">
    <property type="entry name" value="Transgly_assoc"/>
    <property type="match status" value="1"/>
</dbReference>
<dbReference type="PANTHER" id="PTHR33884">
    <property type="entry name" value="UPF0410 PROTEIN YMGE"/>
    <property type="match status" value="1"/>
</dbReference>
<keyword evidence="6 7" id="KW-0472">Membrane</keyword>
<feature type="transmembrane region" description="Helical" evidence="7">
    <location>
        <begin position="58"/>
        <end position="78"/>
    </location>
</feature>
<keyword evidence="9" id="KW-1185">Reference proteome</keyword>
<keyword evidence="4 7" id="KW-0812">Transmembrane</keyword>
<comment type="similarity">
    <text evidence="2">Belongs to the UPF0410 family.</text>
</comment>
<evidence type="ECO:0000256" key="2">
    <source>
        <dbReference type="ARBA" id="ARBA00011006"/>
    </source>
</evidence>
<sequence length="81" mass="8219">MHFLWFLLIGIVAGWLAGTLVRGGGFGLLGNMILGVLGSMVGGSVFSFLGFGAGSGTLGRLIVATCGAVLLIVVVRLIKKA</sequence>
<dbReference type="Proteomes" id="UP000192761">
    <property type="component" value="Unassembled WGS sequence"/>
</dbReference>
<dbReference type="InterPro" id="IPR007341">
    <property type="entry name" value="Transgly_assoc"/>
</dbReference>
<protein>
    <submittedName>
        <fullName evidence="8">Uncharacterized membrane protein YeaQ/YmgE, transglycosylase-associated protein family</fullName>
    </submittedName>
</protein>
<evidence type="ECO:0000256" key="4">
    <source>
        <dbReference type="ARBA" id="ARBA00022692"/>
    </source>
</evidence>
<feature type="transmembrane region" description="Helical" evidence="7">
    <location>
        <begin position="33"/>
        <end position="51"/>
    </location>
</feature>
<proteinExistence type="inferred from homology"/>
<evidence type="ECO:0000256" key="3">
    <source>
        <dbReference type="ARBA" id="ARBA00022475"/>
    </source>
</evidence>
<dbReference type="RefSeq" id="WP_084091844.1">
    <property type="nucleotide sequence ID" value="NZ_FWXD01000020.1"/>
</dbReference>
<dbReference type="AlphaFoldDB" id="A0A1W1XW26"/>
<dbReference type="STRING" id="1121001.SAMN02745857_03095"/>
<evidence type="ECO:0000313" key="8">
    <source>
        <dbReference type="EMBL" id="SMC28062.1"/>
    </source>
</evidence>
<evidence type="ECO:0000256" key="5">
    <source>
        <dbReference type="ARBA" id="ARBA00022989"/>
    </source>
</evidence>
<dbReference type="EMBL" id="FWXD01000020">
    <property type="protein sequence ID" value="SMC28062.1"/>
    <property type="molecule type" value="Genomic_DNA"/>
</dbReference>
<keyword evidence="5 7" id="KW-1133">Transmembrane helix</keyword>
<organism evidence="8 9">
    <name type="scientific">Andreprevotia lacus DSM 23236</name>
    <dbReference type="NCBI Taxonomy" id="1121001"/>
    <lineage>
        <taxon>Bacteria</taxon>
        <taxon>Pseudomonadati</taxon>
        <taxon>Pseudomonadota</taxon>
        <taxon>Betaproteobacteria</taxon>
        <taxon>Neisseriales</taxon>
        <taxon>Chitinibacteraceae</taxon>
        <taxon>Andreprevotia</taxon>
    </lineage>
</organism>